<dbReference type="EnsemblFungi" id="FOXG_01398T0">
    <property type="protein sequence ID" value="FOXG_01398P0"/>
    <property type="gene ID" value="FOXG_01398"/>
</dbReference>
<dbReference type="Gene3D" id="3.40.50.150">
    <property type="entry name" value="Vaccinia Virus protein VP39"/>
    <property type="match status" value="1"/>
</dbReference>
<evidence type="ECO:0000313" key="3">
    <source>
        <dbReference type="Proteomes" id="UP000002489"/>
    </source>
</evidence>
<evidence type="ECO:0000256" key="1">
    <source>
        <dbReference type="SAM" id="MobiDB-lite"/>
    </source>
</evidence>
<feature type="region of interest" description="Disordered" evidence="1">
    <location>
        <begin position="103"/>
        <end position="156"/>
    </location>
</feature>
<protein>
    <submittedName>
        <fullName evidence="2">Uncharacterized protein</fullName>
    </submittedName>
</protein>
<name>A0A0D2XBX6_FUSOF</name>
<proteinExistence type="predicted"/>
<reference evidence="2" key="2">
    <citation type="submission" date="2025-08" db="UniProtKB">
        <authorList>
            <consortium name="EnsemblFungi"/>
        </authorList>
    </citation>
    <scope>IDENTIFICATION</scope>
    <source>
        <strain evidence="2">4287 / CBS 123668 / FGSC 9935 / NRRL 34936</strain>
    </source>
</reference>
<dbReference type="Proteomes" id="UP000002489">
    <property type="component" value="Unassembled WGS sequence"/>
</dbReference>
<dbReference type="SUPFAM" id="SSF53335">
    <property type="entry name" value="S-adenosyl-L-methionine-dependent methyltransferases"/>
    <property type="match status" value="1"/>
</dbReference>
<dbReference type="AlphaFoldDB" id="A0A0D2XBX6"/>
<dbReference type="Pfam" id="PF13489">
    <property type="entry name" value="Methyltransf_23"/>
    <property type="match status" value="1"/>
</dbReference>
<feature type="compositionally biased region" description="Acidic residues" evidence="1">
    <location>
        <begin position="122"/>
        <end position="146"/>
    </location>
</feature>
<accession>A0A0D2XBX6</accession>
<dbReference type="InterPro" id="IPR029063">
    <property type="entry name" value="SAM-dependent_MTases_sf"/>
</dbReference>
<feature type="region of interest" description="Disordered" evidence="1">
    <location>
        <begin position="1"/>
        <end position="20"/>
    </location>
</feature>
<reference evidence="3" key="1">
    <citation type="journal article" date="2012" name="Mol. Plant Microbe Interact.">
        <title>A highly conserved effector in Fusarium oxysporum is required for full virulence on Arabidopsis.</title>
        <authorList>
            <person name="Thatcher L.F."/>
            <person name="Gardiner D.M."/>
            <person name="Kazan K."/>
            <person name="Manners J."/>
        </authorList>
    </citation>
    <scope>NUCLEOTIDE SEQUENCE [LARGE SCALE GENOMIC DNA]</scope>
    <source>
        <strain evidence="3">Fo5176</strain>
    </source>
</reference>
<sequence>MVLSIGSPLHSAAGSPSVQLRSVSQGQVELSYTMPESELPNPIATQAAGAIGISLSESRCSWTIAHPTLDISNDVFRSLDIRFKKSKPEGVLENAIANGNIPHGDIATNHSTEGSRARNEDLTDEGIDDDFTDEGLTDEGIADDESTCSTKPIEPGDIKTESLWGREYPINECQTVERLDLQDFSTSSMDFVHFRELKGRISHWREFLEQVFNVLKPGGVAEFHEEAIKLKGEEELPKDGFMVQWGDLFREAGARRGADFEMIDSRQQLSLLRDAGFSDIKRNRYKLCARNHRLDASIDSLKNYKMSFATRIYLSAMQPMVSK</sequence>
<organism evidence="2 3">
    <name type="scientific">Fusarium oxysporum (strain Fo5176)</name>
    <name type="common">Fusarium vascular wilt</name>
    <dbReference type="NCBI Taxonomy" id="660025"/>
    <lineage>
        <taxon>Eukaryota</taxon>
        <taxon>Fungi</taxon>
        <taxon>Dikarya</taxon>
        <taxon>Ascomycota</taxon>
        <taxon>Pezizomycotina</taxon>
        <taxon>Sordariomycetes</taxon>
        <taxon>Hypocreomycetidae</taxon>
        <taxon>Hypocreales</taxon>
        <taxon>Nectriaceae</taxon>
        <taxon>Fusarium</taxon>
        <taxon>Fusarium oxysporum species complex</taxon>
    </lineage>
</organism>
<evidence type="ECO:0000313" key="2">
    <source>
        <dbReference type="EnsemblFungi" id="FOXG_01398P0"/>
    </source>
</evidence>